<feature type="transmembrane region" description="Helical" evidence="20">
    <location>
        <begin position="125"/>
        <end position="145"/>
    </location>
</feature>
<dbReference type="InterPro" id="IPR042099">
    <property type="entry name" value="ANL_N_sf"/>
</dbReference>
<feature type="non-terminal residue" evidence="23">
    <location>
        <position position="635"/>
    </location>
</feature>
<evidence type="ECO:0000256" key="12">
    <source>
        <dbReference type="ARBA" id="ARBA00022989"/>
    </source>
</evidence>
<evidence type="ECO:0000313" key="23">
    <source>
        <dbReference type="EMBL" id="TVY58272.1"/>
    </source>
</evidence>
<keyword evidence="15" id="KW-0576">Peroxisome</keyword>
<name>A0A8T9BWX9_9HELO</name>
<dbReference type="GO" id="GO:0009898">
    <property type="term" value="C:cytoplasmic side of plasma membrane"/>
    <property type="evidence" value="ECO:0007669"/>
    <property type="project" value="TreeGrafter"/>
</dbReference>
<evidence type="ECO:0000256" key="4">
    <source>
        <dbReference type="ARBA" id="ARBA00006432"/>
    </source>
</evidence>
<feature type="transmembrane region" description="Helical" evidence="20">
    <location>
        <begin position="6"/>
        <end position="27"/>
    </location>
</feature>
<dbReference type="GO" id="GO:0005524">
    <property type="term" value="F:ATP binding"/>
    <property type="evidence" value="ECO:0007669"/>
    <property type="project" value="UniProtKB-KW"/>
</dbReference>
<dbReference type="Gene3D" id="3.40.50.12780">
    <property type="entry name" value="N-terminal domain of ligase-like"/>
    <property type="match status" value="1"/>
</dbReference>
<comment type="similarity">
    <text evidence="4">Belongs to the ATP-dependent AMP-binding enzyme family.</text>
</comment>
<dbReference type="EMBL" id="QGMK01002478">
    <property type="protein sequence ID" value="TVY58272.1"/>
    <property type="molecule type" value="Genomic_DNA"/>
</dbReference>
<dbReference type="InterPro" id="IPR025110">
    <property type="entry name" value="AMP-bd_C"/>
</dbReference>
<evidence type="ECO:0000313" key="24">
    <source>
        <dbReference type="Proteomes" id="UP000469558"/>
    </source>
</evidence>
<feature type="domain" description="AMP-dependent synthetase/ligase" evidence="21">
    <location>
        <begin position="68"/>
        <end position="424"/>
    </location>
</feature>
<comment type="caution">
    <text evidence="23">The sequence shown here is derived from an EMBL/GenBank/DDBJ whole genome shotgun (WGS) entry which is preliminary data.</text>
</comment>
<keyword evidence="12 20" id="KW-1133">Transmembrane helix</keyword>
<keyword evidence="8" id="KW-0551">Lipid droplet</keyword>
<dbReference type="OrthoDB" id="10253869at2759"/>
<keyword evidence="14 20" id="KW-0472">Membrane</keyword>
<evidence type="ECO:0000259" key="22">
    <source>
        <dbReference type="Pfam" id="PF13193"/>
    </source>
</evidence>
<dbReference type="Proteomes" id="UP000469558">
    <property type="component" value="Unassembled WGS sequence"/>
</dbReference>
<dbReference type="GO" id="GO:0005324">
    <property type="term" value="F:long-chain fatty acid transmembrane transporter activity"/>
    <property type="evidence" value="ECO:0007669"/>
    <property type="project" value="TreeGrafter"/>
</dbReference>
<comment type="function">
    <text evidence="17">Acyl-CoA synthetase required for both the import of long chain fatty acids (LCFAs) (C14-C18) and the activation very long chain fatty acids (VLCFAs) (C20-C26) by esterification of the fatty acids into metabolically active CoA-thioesters for subsequent degradation or incorporation into phospholipids. The transport and fatty acyl-CoA synthetase activities are genetically separable and are thus independent activities. Esterifies VLCFAs in the peroxisome matrix. The VLCFAs are actively transported into peroxisomes by a PXA1-PXA2 heterodimeric transporter in the peroxisomal membrane.</text>
</comment>
<evidence type="ECO:0000256" key="18">
    <source>
        <dbReference type="ARBA" id="ARBA00068795"/>
    </source>
</evidence>
<organism evidence="23 24">
    <name type="scientific">Lachnellula suecica</name>
    <dbReference type="NCBI Taxonomy" id="602035"/>
    <lineage>
        <taxon>Eukaryota</taxon>
        <taxon>Fungi</taxon>
        <taxon>Dikarya</taxon>
        <taxon>Ascomycota</taxon>
        <taxon>Pezizomycotina</taxon>
        <taxon>Leotiomycetes</taxon>
        <taxon>Helotiales</taxon>
        <taxon>Lachnaceae</taxon>
        <taxon>Lachnellula</taxon>
    </lineage>
</organism>
<evidence type="ECO:0000256" key="5">
    <source>
        <dbReference type="ARBA" id="ARBA00022448"/>
    </source>
</evidence>
<comment type="subcellular location">
    <subcellularLocation>
        <location evidence="3">Cell membrane</location>
        <topology evidence="3">Multi-pass membrane protein</topology>
    </subcellularLocation>
    <subcellularLocation>
        <location evidence="1">Lipid droplet</location>
    </subcellularLocation>
    <subcellularLocation>
        <location evidence="2">Peroxisome membrane</location>
        <topology evidence="2">Multi-pass membrane protein</topology>
    </subcellularLocation>
</comment>
<evidence type="ECO:0000256" key="2">
    <source>
        <dbReference type="ARBA" id="ARBA00004585"/>
    </source>
</evidence>
<sequence length="635" mass="70952">LQIYTNYFTIVPLALAAPAAVAGLAYVNAKTSLFYDYSIVAPGLKASVIQSIREKRDRISTFYTIEEHAQGKFANKPLILYEGRQWTYKEVYQTALKYGTWLKTKHHIKPKEVVAMDFMNSEKFIFVWLGLWAIGAKPAFINYNLTDKALAHCIRVSTTRLVLVDPEVSHNVNESVRNELPSVQFEVFTPELEAEVMTTEGVRQPDSARSEDKGTNMAVLIYTSGTTGLPKPAIVSFQKILGTGKLLPSWTSLSKNDIFYTAMPLYHSSAAMLGFCVVAQNGATIAIGRKFSTKSFWADCRTSNATIIQYVGETCRYLLSAPSEIDPATGQNLDKKNNVRMAFGNGLRPDIWNRFKERFDIPEIAEFYAATEGSSGSWNFSRNEFSRGAIGRNGKLVKLLFGSAAARVLLDWETEEPWRDPKTGFCKQVAAGEAGEQLYKLDPDNIVKNYQGYYNNTKSTESKIMRNVFAKGDAYFRTGDMLLADADGRTYFSDRIGDTFRWKAENVSTNEVSEALGHHASVSEANVYGVELPHHDGRAGCVAIVLADEPNEKLMQDLATHAHSKLPRFAVPLFLRITKEMAATGTNKHQKHVIRAQGVDPEKTGGDEFYWLKGGTYVKFGKRDWDELNGGKVRL</sequence>
<evidence type="ECO:0000256" key="15">
    <source>
        <dbReference type="ARBA" id="ARBA00023140"/>
    </source>
</evidence>
<evidence type="ECO:0000256" key="6">
    <source>
        <dbReference type="ARBA" id="ARBA00022475"/>
    </source>
</evidence>
<evidence type="ECO:0000256" key="17">
    <source>
        <dbReference type="ARBA" id="ARBA00060276"/>
    </source>
</evidence>
<keyword evidence="13" id="KW-0445">Lipid transport</keyword>
<evidence type="ECO:0000259" key="21">
    <source>
        <dbReference type="Pfam" id="PF00501"/>
    </source>
</evidence>
<dbReference type="AlphaFoldDB" id="A0A8T9BWX9"/>
<keyword evidence="11" id="KW-0067">ATP-binding</keyword>
<dbReference type="Gene3D" id="3.30.300.30">
    <property type="match status" value="1"/>
</dbReference>
<protein>
    <recommendedName>
        <fullName evidence="18">Very long-chain fatty acid transport protein</fullName>
    </recommendedName>
    <alternativeName>
        <fullName evidence="19">Very-long-chain acyl-CoA synthetase</fullName>
    </alternativeName>
</protein>
<keyword evidence="6" id="KW-1003">Cell membrane</keyword>
<gene>
    <name evidence="23" type="primary">FAT1_1</name>
    <name evidence="23" type="ORF">LSUE1_G010151</name>
</gene>
<dbReference type="FunFam" id="3.30.300.30:FF:000002">
    <property type="entry name" value="Long-chain fatty acid transport protein 1"/>
    <property type="match status" value="1"/>
</dbReference>
<dbReference type="InterPro" id="IPR045851">
    <property type="entry name" value="AMP-bd_C_sf"/>
</dbReference>
<comment type="catalytic activity">
    <reaction evidence="16">
        <text>a very long-chain fatty acid + ATP + CoA = a very long-chain fatty acyl-CoA + AMP + diphosphate</text>
        <dbReference type="Rhea" id="RHEA:54536"/>
        <dbReference type="ChEBI" id="CHEBI:30616"/>
        <dbReference type="ChEBI" id="CHEBI:33019"/>
        <dbReference type="ChEBI" id="CHEBI:57287"/>
        <dbReference type="ChEBI" id="CHEBI:58950"/>
        <dbReference type="ChEBI" id="CHEBI:138261"/>
        <dbReference type="ChEBI" id="CHEBI:456215"/>
    </reaction>
</comment>
<dbReference type="GO" id="GO:0005778">
    <property type="term" value="C:peroxisomal membrane"/>
    <property type="evidence" value="ECO:0007669"/>
    <property type="project" value="UniProtKB-SubCell"/>
</dbReference>
<dbReference type="PANTHER" id="PTHR43107:SF15">
    <property type="entry name" value="FATTY ACID TRANSPORT PROTEIN 3, ISOFORM A"/>
    <property type="match status" value="1"/>
</dbReference>
<evidence type="ECO:0000256" key="3">
    <source>
        <dbReference type="ARBA" id="ARBA00004651"/>
    </source>
</evidence>
<evidence type="ECO:0000256" key="9">
    <source>
        <dbReference type="ARBA" id="ARBA00022692"/>
    </source>
</evidence>
<evidence type="ECO:0000256" key="7">
    <source>
        <dbReference type="ARBA" id="ARBA00022598"/>
    </source>
</evidence>
<evidence type="ECO:0000256" key="16">
    <source>
        <dbReference type="ARBA" id="ARBA00051585"/>
    </source>
</evidence>
<dbReference type="Pfam" id="PF13193">
    <property type="entry name" value="AMP-binding_C"/>
    <property type="match status" value="1"/>
</dbReference>
<evidence type="ECO:0000256" key="13">
    <source>
        <dbReference type="ARBA" id="ARBA00023055"/>
    </source>
</evidence>
<keyword evidence="7" id="KW-0436">Ligase</keyword>
<dbReference type="Pfam" id="PF00501">
    <property type="entry name" value="AMP-binding"/>
    <property type="match status" value="1"/>
</dbReference>
<dbReference type="GO" id="GO:0005811">
    <property type="term" value="C:lipid droplet"/>
    <property type="evidence" value="ECO:0007669"/>
    <property type="project" value="UniProtKB-SubCell"/>
</dbReference>
<dbReference type="GO" id="GO:0004467">
    <property type="term" value="F:long-chain fatty acid-CoA ligase activity"/>
    <property type="evidence" value="ECO:0007669"/>
    <property type="project" value="TreeGrafter"/>
</dbReference>
<keyword evidence="24" id="KW-1185">Reference proteome</keyword>
<keyword evidence="5" id="KW-0813">Transport</keyword>
<feature type="domain" description="AMP-binding enzyme C-terminal" evidence="22">
    <location>
        <begin position="511"/>
        <end position="588"/>
    </location>
</feature>
<evidence type="ECO:0000256" key="19">
    <source>
        <dbReference type="ARBA" id="ARBA00078285"/>
    </source>
</evidence>
<evidence type="ECO:0000256" key="14">
    <source>
        <dbReference type="ARBA" id="ARBA00023136"/>
    </source>
</evidence>
<keyword evidence="9 20" id="KW-0812">Transmembrane</keyword>
<evidence type="ECO:0000256" key="10">
    <source>
        <dbReference type="ARBA" id="ARBA00022741"/>
    </source>
</evidence>
<dbReference type="InterPro" id="IPR000873">
    <property type="entry name" value="AMP-dep_synth/lig_dom"/>
</dbReference>
<reference evidence="23 24" key="1">
    <citation type="submission" date="2018-05" db="EMBL/GenBank/DDBJ databases">
        <title>Genome sequencing and assembly of the regulated plant pathogen Lachnellula willkommii and related sister species for the development of diagnostic species identification markers.</title>
        <authorList>
            <person name="Giroux E."/>
            <person name="Bilodeau G."/>
        </authorList>
    </citation>
    <scope>NUCLEOTIDE SEQUENCE [LARGE SCALE GENOMIC DNA]</scope>
    <source>
        <strain evidence="23 24">CBS 268.59</strain>
    </source>
</reference>
<accession>A0A8T9BWX9</accession>
<dbReference type="PANTHER" id="PTHR43107">
    <property type="entry name" value="LONG-CHAIN FATTY ACID TRANSPORT PROTEIN"/>
    <property type="match status" value="1"/>
</dbReference>
<dbReference type="PROSITE" id="PS00455">
    <property type="entry name" value="AMP_BINDING"/>
    <property type="match status" value="1"/>
</dbReference>
<evidence type="ECO:0000256" key="20">
    <source>
        <dbReference type="SAM" id="Phobius"/>
    </source>
</evidence>
<proteinExistence type="inferred from homology"/>
<evidence type="ECO:0000256" key="8">
    <source>
        <dbReference type="ARBA" id="ARBA00022677"/>
    </source>
</evidence>
<dbReference type="InterPro" id="IPR020845">
    <property type="entry name" value="AMP-binding_CS"/>
</dbReference>
<dbReference type="SUPFAM" id="SSF56801">
    <property type="entry name" value="Acetyl-CoA synthetase-like"/>
    <property type="match status" value="1"/>
</dbReference>
<keyword evidence="10" id="KW-0547">Nucleotide-binding</keyword>
<dbReference type="FunFam" id="3.40.50.12780:FF:000019">
    <property type="entry name" value="Long-chain fatty acid transporter"/>
    <property type="match status" value="1"/>
</dbReference>
<evidence type="ECO:0000256" key="11">
    <source>
        <dbReference type="ARBA" id="ARBA00022840"/>
    </source>
</evidence>
<dbReference type="GO" id="GO:0044539">
    <property type="term" value="P:long-chain fatty acid import into cell"/>
    <property type="evidence" value="ECO:0007669"/>
    <property type="project" value="TreeGrafter"/>
</dbReference>
<evidence type="ECO:0000256" key="1">
    <source>
        <dbReference type="ARBA" id="ARBA00004502"/>
    </source>
</evidence>